<gene>
    <name evidence="2" type="ORF">F6X53_22700</name>
</gene>
<evidence type="ECO:0000256" key="1">
    <source>
        <dbReference type="SAM" id="Phobius"/>
    </source>
</evidence>
<sequence>MIWDLLTAWSFVRDYWPWVLGGSLAFIAVVSLAYFLRSWKLLLEALAGLAVGVSAFSIYRKGSRAELARRRADEARAIERTRAAQAEVDRMSDPEVNRQLDRWIPKP</sequence>
<organism evidence="2 3">
    <name type="scientific">Methylobacterium soli</name>
    <dbReference type="NCBI Taxonomy" id="553447"/>
    <lineage>
        <taxon>Bacteria</taxon>
        <taxon>Pseudomonadati</taxon>
        <taxon>Pseudomonadota</taxon>
        <taxon>Alphaproteobacteria</taxon>
        <taxon>Hyphomicrobiales</taxon>
        <taxon>Methylobacteriaceae</taxon>
        <taxon>Methylobacterium</taxon>
    </lineage>
</organism>
<name>A0A6L3SSU1_9HYPH</name>
<proteinExistence type="predicted"/>
<evidence type="ECO:0000313" key="3">
    <source>
        <dbReference type="Proteomes" id="UP000474159"/>
    </source>
</evidence>
<keyword evidence="1" id="KW-1133">Transmembrane helix</keyword>
<protein>
    <submittedName>
        <fullName evidence="2">Uncharacterized protein</fullName>
    </submittedName>
</protein>
<dbReference type="EMBL" id="VZZK01000029">
    <property type="protein sequence ID" value="KAB1076518.1"/>
    <property type="molecule type" value="Genomic_DNA"/>
</dbReference>
<reference evidence="2 3" key="1">
    <citation type="submission" date="2019-09" db="EMBL/GenBank/DDBJ databases">
        <title>YIM 48816 draft genome.</title>
        <authorList>
            <person name="Jiang L."/>
        </authorList>
    </citation>
    <scope>NUCLEOTIDE SEQUENCE [LARGE SCALE GENOMIC DNA]</scope>
    <source>
        <strain evidence="2 3">YIM 48816</strain>
    </source>
</reference>
<keyword evidence="1" id="KW-0472">Membrane</keyword>
<feature type="transmembrane region" description="Helical" evidence="1">
    <location>
        <begin position="41"/>
        <end position="59"/>
    </location>
</feature>
<feature type="transmembrane region" description="Helical" evidence="1">
    <location>
        <begin position="15"/>
        <end position="36"/>
    </location>
</feature>
<dbReference type="RefSeq" id="WP_151002636.1">
    <property type="nucleotide sequence ID" value="NZ_BPQY01000383.1"/>
</dbReference>
<accession>A0A6L3SSU1</accession>
<comment type="caution">
    <text evidence="2">The sequence shown here is derived from an EMBL/GenBank/DDBJ whole genome shotgun (WGS) entry which is preliminary data.</text>
</comment>
<keyword evidence="3" id="KW-1185">Reference proteome</keyword>
<keyword evidence="1" id="KW-0812">Transmembrane</keyword>
<dbReference type="AlphaFoldDB" id="A0A6L3SSU1"/>
<evidence type="ECO:0000313" key="2">
    <source>
        <dbReference type="EMBL" id="KAB1076518.1"/>
    </source>
</evidence>
<dbReference type="Proteomes" id="UP000474159">
    <property type="component" value="Unassembled WGS sequence"/>
</dbReference>